<reference evidence="1" key="1">
    <citation type="submission" date="2022-07" db="EMBL/GenBank/DDBJ databases">
        <title>Genome Sequence of Lecanicillium saksenae.</title>
        <authorList>
            <person name="Buettner E."/>
        </authorList>
    </citation>
    <scope>NUCLEOTIDE SEQUENCE</scope>
    <source>
        <strain evidence="1">VT-O1</strain>
    </source>
</reference>
<dbReference type="EMBL" id="JANAKD010001077">
    <property type="protein sequence ID" value="KAJ3483760.1"/>
    <property type="molecule type" value="Genomic_DNA"/>
</dbReference>
<name>A0ACC1QP02_9HYPO</name>
<protein>
    <submittedName>
        <fullName evidence="1">Uncharacterized protein</fullName>
    </submittedName>
</protein>
<sequence length="114" mass="11886">MLSAFVLDLPQELRLAIFGLLAPRDVASAAGTCKGLCSMCQASAARAVCPIGLSLVAPRYLDAQLLAVAAPVGALFEAKGGWTRSVHQEQSVKLVGEGNGHREASNGLWIKGKL</sequence>
<gene>
    <name evidence="1" type="ORF">NLG97_g7228</name>
</gene>
<organism evidence="1 2">
    <name type="scientific">Lecanicillium saksenae</name>
    <dbReference type="NCBI Taxonomy" id="468837"/>
    <lineage>
        <taxon>Eukaryota</taxon>
        <taxon>Fungi</taxon>
        <taxon>Dikarya</taxon>
        <taxon>Ascomycota</taxon>
        <taxon>Pezizomycotina</taxon>
        <taxon>Sordariomycetes</taxon>
        <taxon>Hypocreomycetidae</taxon>
        <taxon>Hypocreales</taxon>
        <taxon>Cordycipitaceae</taxon>
        <taxon>Lecanicillium</taxon>
    </lineage>
</organism>
<comment type="caution">
    <text evidence="1">The sequence shown here is derived from an EMBL/GenBank/DDBJ whole genome shotgun (WGS) entry which is preliminary data.</text>
</comment>
<evidence type="ECO:0000313" key="1">
    <source>
        <dbReference type="EMBL" id="KAJ3483760.1"/>
    </source>
</evidence>
<proteinExistence type="predicted"/>
<accession>A0ACC1QP02</accession>
<dbReference type="Proteomes" id="UP001148737">
    <property type="component" value="Unassembled WGS sequence"/>
</dbReference>
<keyword evidence="2" id="KW-1185">Reference proteome</keyword>
<evidence type="ECO:0000313" key="2">
    <source>
        <dbReference type="Proteomes" id="UP001148737"/>
    </source>
</evidence>